<dbReference type="FunFam" id="3.40.50.720:FF:000147">
    <property type="entry name" value="Reticulon-4-interacting protein 1 homolog, mitochondrial"/>
    <property type="match status" value="1"/>
</dbReference>
<keyword evidence="8" id="KW-0524">Neurogenesis</keyword>
<keyword evidence="7" id="KW-0521">NADP</keyword>
<comment type="catalytic activity">
    <reaction evidence="13">
        <text>3-demethylubiquinone-10 + NADPH + 2 H(+) = 3-demethylubiquinol-10 + NADP(+)</text>
        <dbReference type="Rhea" id="RHEA:83247"/>
        <dbReference type="ChEBI" id="CHEBI:15378"/>
        <dbReference type="ChEBI" id="CHEBI:57783"/>
        <dbReference type="ChEBI" id="CHEBI:58349"/>
        <dbReference type="ChEBI" id="CHEBI:64182"/>
        <dbReference type="ChEBI" id="CHEBI:231824"/>
    </reaction>
</comment>
<dbReference type="GO" id="GO:0005759">
    <property type="term" value="C:mitochondrial matrix"/>
    <property type="evidence" value="ECO:0007669"/>
    <property type="project" value="UniProtKB-SubCell"/>
</dbReference>
<dbReference type="InterPro" id="IPR036291">
    <property type="entry name" value="NAD(P)-bd_dom_sf"/>
</dbReference>
<dbReference type="InterPro" id="IPR002364">
    <property type="entry name" value="Quin_OxRdtase/zeta-crystal_CS"/>
</dbReference>
<keyword evidence="5" id="KW-0547">Nucleotide-binding</keyword>
<dbReference type="GO" id="GO:0007399">
    <property type="term" value="P:nervous system development"/>
    <property type="evidence" value="ECO:0007669"/>
    <property type="project" value="UniProtKB-KW"/>
</dbReference>
<evidence type="ECO:0000256" key="12">
    <source>
        <dbReference type="ARBA" id="ARBA00023136"/>
    </source>
</evidence>
<comment type="catalytic activity">
    <reaction evidence="16">
        <text>a 3-demethylubiquinone + NADPH + 2 H(+) = a 3-demethylubiquinol + NADP(+)</text>
        <dbReference type="Rhea" id="RHEA:83239"/>
        <dbReference type="Rhea" id="RHEA-COMP:10914"/>
        <dbReference type="Rhea" id="RHEA-COMP:19654"/>
        <dbReference type="ChEBI" id="CHEBI:15378"/>
        <dbReference type="ChEBI" id="CHEBI:57783"/>
        <dbReference type="ChEBI" id="CHEBI:58349"/>
        <dbReference type="ChEBI" id="CHEBI:84422"/>
        <dbReference type="ChEBI" id="CHEBI:231825"/>
    </reaction>
</comment>
<evidence type="ECO:0000256" key="10">
    <source>
        <dbReference type="ARBA" id="ARBA00023002"/>
    </source>
</evidence>
<keyword evidence="12" id="KW-0472">Membrane</keyword>
<dbReference type="InterPro" id="IPR037397">
    <property type="entry name" value="RTN4IP1"/>
</dbReference>
<dbReference type="PROSITE" id="PS01162">
    <property type="entry name" value="QOR_ZETA_CRYSTAL"/>
    <property type="match status" value="1"/>
</dbReference>
<evidence type="ECO:0000256" key="8">
    <source>
        <dbReference type="ARBA" id="ARBA00022902"/>
    </source>
</evidence>
<evidence type="ECO:0000256" key="6">
    <source>
        <dbReference type="ARBA" id="ARBA00022787"/>
    </source>
</evidence>
<comment type="similarity">
    <text evidence="4">Belongs to the zinc-containing alcohol dehydrogenase family. Quinone oxidoreductase subfamily.</text>
</comment>
<evidence type="ECO:0000256" key="3">
    <source>
        <dbReference type="ARBA" id="ARBA00004749"/>
    </source>
</evidence>
<reference evidence="20 21" key="1">
    <citation type="submission" date="2025-04" db="UniProtKB">
        <authorList>
            <consortium name="RefSeq"/>
        </authorList>
    </citation>
    <scope>IDENTIFICATION</scope>
    <source>
        <tissue evidence="20 21">Gonads</tissue>
    </source>
</reference>
<comment type="catalytic activity">
    <reaction evidence="14">
        <text>a 3-demethylubiquinone + NADH + 2 H(+) = a 3-demethylubiquinol + NAD(+)</text>
        <dbReference type="Rhea" id="RHEA:83235"/>
        <dbReference type="Rhea" id="RHEA-COMP:10914"/>
        <dbReference type="Rhea" id="RHEA-COMP:19654"/>
        <dbReference type="ChEBI" id="CHEBI:15378"/>
        <dbReference type="ChEBI" id="CHEBI:57540"/>
        <dbReference type="ChEBI" id="CHEBI:57945"/>
        <dbReference type="ChEBI" id="CHEBI:84422"/>
        <dbReference type="ChEBI" id="CHEBI:231825"/>
    </reaction>
</comment>
<keyword evidence="11" id="KW-0496">Mitochondrion</keyword>
<dbReference type="GO" id="GO:0016491">
    <property type="term" value="F:oxidoreductase activity"/>
    <property type="evidence" value="ECO:0007669"/>
    <property type="project" value="UniProtKB-KW"/>
</dbReference>
<dbReference type="SUPFAM" id="SSF50129">
    <property type="entry name" value="GroES-like"/>
    <property type="match status" value="1"/>
</dbReference>
<keyword evidence="6" id="KW-1000">Mitochondrion outer membrane</keyword>
<evidence type="ECO:0000256" key="7">
    <source>
        <dbReference type="ARBA" id="ARBA00022857"/>
    </source>
</evidence>
<organism evidence="19 20">
    <name type="scientific">Lingula anatina</name>
    <name type="common">Brachiopod</name>
    <name type="synonym">Lingula unguis</name>
    <dbReference type="NCBI Taxonomy" id="7574"/>
    <lineage>
        <taxon>Eukaryota</taxon>
        <taxon>Metazoa</taxon>
        <taxon>Spiralia</taxon>
        <taxon>Lophotrochozoa</taxon>
        <taxon>Brachiopoda</taxon>
        <taxon>Linguliformea</taxon>
        <taxon>Lingulata</taxon>
        <taxon>Lingulida</taxon>
        <taxon>Linguloidea</taxon>
        <taxon>Lingulidae</taxon>
        <taxon>Lingula</taxon>
    </lineage>
</organism>
<evidence type="ECO:0000259" key="18">
    <source>
        <dbReference type="SMART" id="SM00829"/>
    </source>
</evidence>
<evidence type="ECO:0000256" key="9">
    <source>
        <dbReference type="ARBA" id="ARBA00022946"/>
    </source>
</evidence>
<dbReference type="Proteomes" id="UP000085678">
    <property type="component" value="Unplaced"/>
</dbReference>
<dbReference type="KEGG" id="lak:106168722"/>
<dbReference type="GO" id="GO:0000166">
    <property type="term" value="F:nucleotide binding"/>
    <property type="evidence" value="ECO:0007669"/>
    <property type="project" value="UniProtKB-KW"/>
</dbReference>
<dbReference type="InterPro" id="IPR011032">
    <property type="entry name" value="GroES-like_sf"/>
</dbReference>
<name>A0A1S3IZA3_LINAN</name>
<evidence type="ECO:0000256" key="5">
    <source>
        <dbReference type="ARBA" id="ARBA00022741"/>
    </source>
</evidence>
<dbReference type="Pfam" id="PF13602">
    <property type="entry name" value="ADH_zinc_N_2"/>
    <property type="match status" value="1"/>
</dbReference>
<dbReference type="CDD" id="cd08248">
    <property type="entry name" value="RTN4I1"/>
    <property type="match status" value="1"/>
</dbReference>
<evidence type="ECO:0000256" key="14">
    <source>
        <dbReference type="ARBA" id="ARBA00050566"/>
    </source>
</evidence>
<dbReference type="InterPro" id="IPR013154">
    <property type="entry name" value="ADH-like_N"/>
</dbReference>
<evidence type="ECO:0000256" key="1">
    <source>
        <dbReference type="ARBA" id="ARBA00004294"/>
    </source>
</evidence>
<dbReference type="GO" id="GO:0005741">
    <property type="term" value="C:mitochondrial outer membrane"/>
    <property type="evidence" value="ECO:0007669"/>
    <property type="project" value="UniProtKB-SubCell"/>
</dbReference>
<dbReference type="InterPro" id="IPR050700">
    <property type="entry name" value="YIM1/Zinc_Alcohol_DH_Fams"/>
</dbReference>
<proteinExistence type="inferred from homology"/>
<evidence type="ECO:0000256" key="4">
    <source>
        <dbReference type="ARBA" id="ARBA00010371"/>
    </source>
</evidence>
<dbReference type="GO" id="GO:0008270">
    <property type="term" value="F:zinc ion binding"/>
    <property type="evidence" value="ECO:0007669"/>
    <property type="project" value="InterPro"/>
</dbReference>
<evidence type="ECO:0000256" key="13">
    <source>
        <dbReference type="ARBA" id="ARBA00050485"/>
    </source>
</evidence>
<dbReference type="AlphaFoldDB" id="A0A1S3IZA3"/>
<gene>
    <name evidence="20 21" type="primary">LOC106168722</name>
</gene>
<dbReference type="GeneID" id="106168722"/>
<dbReference type="Gene3D" id="3.90.180.10">
    <property type="entry name" value="Medium-chain alcohol dehydrogenases, catalytic domain"/>
    <property type="match status" value="1"/>
</dbReference>
<dbReference type="FunFam" id="3.90.180.10:FF:000009">
    <property type="entry name" value="Reticulon-4-interacting protein 1, mitochondrial"/>
    <property type="match status" value="1"/>
</dbReference>
<evidence type="ECO:0000313" key="19">
    <source>
        <dbReference type="Proteomes" id="UP000085678"/>
    </source>
</evidence>
<comment type="pathway">
    <text evidence="3">Cofactor biosynthesis; ubiquinone biosynthesis.</text>
</comment>
<dbReference type="InterPro" id="IPR020843">
    <property type="entry name" value="ER"/>
</dbReference>
<evidence type="ECO:0000256" key="17">
    <source>
        <dbReference type="ARBA" id="ARBA00071154"/>
    </source>
</evidence>
<keyword evidence="19" id="KW-1185">Reference proteome</keyword>
<dbReference type="OrthoDB" id="48317at2759"/>
<evidence type="ECO:0000313" key="20">
    <source>
        <dbReference type="RefSeq" id="XP_013403343.1"/>
    </source>
</evidence>
<feature type="domain" description="Enoyl reductase (ER)" evidence="18">
    <location>
        <begin position="63"/>
        <end position="404"/>
    </location>
</feature>
<dbReference type="Pfam" id="PF08240">
    <property type="entry name" value="ADH_N"/>
    <property type="match status" value="1"/>
</dbReference>
<dbReference type="SMART" id="SM00829">
    <property type="entry name" value="PKS_ER"/>
    <property type="match status" value="1"/>
</dbReference>
<dbReference type="PANTHER" id="PTHR11695:SF294">
    <property type="entry name" value="RETICULON-4-INTERACTING PROTEIN 1, MITOCHONDRIAL"/>
    <property type="match status" value="1"/>
</dbReference>
<comment type="catalytic activity">
    <reaction evidence="15">
        <text>3-demethylubiquinone-10 + NADH + 2 H(+) = 3-demethylubiquinol-10 + NAD(+)</text>
        <dbReference type="Rhea" id="RHEA:83243"/>
        <dbReference type="ChEBI" id="CHEBI:15378"/>
        <dbReference type="ChEBI" id="CHEBI:57540"/>
        <dbReference type="ChEBI" id="CHEBI:57945"/>
        <dbReference type="ChEBI" id="CHEBI:64182"/>
        <dbReference type="ChEBI" id="CHEBI:231824"/>
    </reaction>
</comment>
<dbReference type="RefSeq" id="XP_013403343.1">
    <property type="nucleotide sequence ID" value="XM_013547889.1"/>
</dbReference>
<dbReference type="RefSeq" id="XP_013403345.1">
    <property type="nucleotide sequence ID" value="XM_013547891.1"/>
</dbReference>
<sequence>MSKALGTSLSRSLHYSCKLRHPSCCELVPRVWRRSGGVLSVQCRAFSKRIPGRMATWQIHRYGGNEELELTKTHRTPMIRNPDELLIEVHAASVNPIDVRMRAGYGSSILNFYRRLRCSLSSGSEFPLSLGRDFSGVVVATGVGVRRFKPGDEVWGALGAQRQGAHAEFTVSSESEISLKPKRLSHIEAASIPYAAMTTWAAVSTIGGLNEHNTAGKRVLIYAGSGGVGTFAIQLLKAWGAEVTTTCSTDAVPLLLSLGADNVIDYNTQNVTEELTRLSGFDLVLDTLGGQVTKEAQQYLNTWRNASVVTVVHNFLRNGDTLGVPAGFVKSGTELACKNIQFFQSGQSLRWAVFMPNGEALERIATLVDQEQISPVIEKIYGFEELPEAFDKVSGGHARGKTVIDIKERARHQETDTLNDENVAASVA</sequence>
<dbReference type="SUPFAM" id="SSF51735">
    <property type="entry name" value="NAD(P)-binding Rossmann-fold domains"/>
    <property type="match status" value="1"/>
</dbReference>
<accession>A0A1S3IZA3</accession>
<evidence type="ECO:0000256" key="11">
    <source>
        <dbReference type="ARBA" id="ARBA00023128"/>
    </source>
</evidence>
<dbReference type="OMA" id="TSWQALK"/>
<dbReference type="PANTHER" id="PTHR11695">
    <property type="entry name" value="ALCOHOL DEHYDROGENASE RELATED"/>
    <property type="match status" value="1"/>
</dbReference>
<evidence type="ECO:0000256" key="2">
    <source>
        <dbReference type="ARBA" id="ARBA00004305"/>
    </source>
</evidence>
<evidence type="ECO:0000313" key="21">
    <source>
        <dbReference type="RefSeq" id="XP_013403345.1"/>
    </source>
</evidence>
<keyword evidence="10" id="KW-0560">Oxidoreductase</keyword>
<comment type="subcellular location">
    <subcellularLocation>
        <location evidence="2">Mitochondrion matrix</location>
    </subcellularLocation>
    <subcellularLocation>
        <location evidence="1">Mitochondrion outer membrane</location>
    </subcellularLocation>
</comment>
<dbReference type="STRING" id="7574.A0A1S3IZA3"/>
<dbReference type="Gene3D" id="3.40.50.720">
    <property type="entry name" value="NAD(P)-binding Rossmann-like Domain"/>
    <property type="match status" value="1"/>
</dbReference>
<protein>
    <recommendedName>
        <fullName evidence="17">NAD(P)H oxidoreductase RTN4IP1, mitochondrial</fullName>
    </recommendedName>
</protein>
<evidence type="ECO:0000256" key="15">
    <source>
        <dbReference type="ARBA" id="ARBA00051102"/>
    </source>
</evidence>
<keyword evidence="9" id="KW-0809">Transit peptide</keyword>
<evidence type="ECO:0000256" key="16">
    <source>
        <dbReference type="ARBA" id="ARBA00051220"/>
    </source>
</evidence>